<keyword evidence="4" id="KW-0808">Transferase</keyword>
<dbReference type="InterPro" id="IPR003362">
    <property type="entry name" value="Bact_transf"/>
</dbReference>
<comment type="caution">
    <text evidence="4">The sequence shown here is derived from an EMBL/GenBank/DDBJ whole genome shotgun (WGS) entry which is preliminary data.</text>
</comment>
<evidence type="ECO:0000259" key="3">
    <source>
        <dbReference type="Pfam" id="PF02397"/>
    </source>
</evidence>
<protein>
    <submittedName>
        <fullName evidence="4">Sugar transferases involved in lipopolysaccharide synthesis</fullName>
    </submittedName>
</protein>
<evidence type="ECO:0000313" key="4">
    <source>
        <dbReference type="EMBL" id="EMS72038.1"/>
    </source>
</evidence>
<organism evidence="4 5">
    <name type="scientific">Ruminiclostridium cellobioparum subsp. termitidis CT1112</name>
    <dbReference type="NCBI Taxonomy" id="1195236"/>
    <lineage>
        <taxon>Bacteria</taxon>
        <taxon>Bacillati</taxon>
        <taxon>Bacillota</taxon>
        <taxon>Clostridia</taxon>
        <taxon>Eubacteriales</taxon>
        <taxon>Oscillospiraceae</taxon>
        <taxon>Ruminiclostridium</taxon>
    </lineage>
</organism>
<proteinExistence type="inferred from homology"/>
<dbReference type="STRING" id="1195236.CTER_1959"/>
<reference evidence="4 5" key="1">
    <citation type="journal article" date="2013" name="Genome Announc.">
        <title>Draft Genome Sequence of the Cellulolytic, Mesophilic, Anaerobic Bacterium Clostridium termitidis Strain CT1112 (DSM 5398).</title>
        <authorList>
            <person name="Lal S."/>
            <person name="Ramachandran U."/>
            <person name="Zhang X."/>
            <person name="Munir R."/>
            <person name="Sparling R."/>
            <person name="Levin D.B."/>
        </authorList>
    </citation>
    <scope>NUCLEOTIDE SEQUENCE [LARGE SCALE GENOMIC DNA]</scope>
    <source>
        <strain evidence="4 5">CT1112</strain>
    </source>
</reference>
<dbReference type="RefSeq" id="WP_004625551.1">
    <property type="nucleotide sequence ID" value="NZ_AORV01000031.1"/>
</dbReference>
<dbReference type="PANTHER" id="PTHR30576:SF10">
    <property type="entry name" value="SLL5057 PROTEIN"/>
    <property type="match status" value="1"/>
</dbReference>
<keyword evidence="2" id="KW-1133">Transmembrane helix</keyword>
<dbReference type="eggNOG" id="COG2148">
    <property type="taxonomic scope" value="Bacteria"/>
</dbReference>
<keyword evidence="2" id="KW-0812">Transmembrane</keyword>
<gene>
    <name evidence="4" type="ORF">CTER_1959</name>
</gene>
<dbReference type="GO" id="GO:0016780">
    <property type="term" value="F:phosphotransferase activity, for other substituted phosphate groups"/>
    <property type="evidence" value="ECO:0007669"/>
    <property type="project" value="TreeGrafter"/>
</dbReference>
<evidence type="ECO:0000313" key="5">
    <source>
        <dbReference type="Proteomes" id="UP000014155"/>
    </source>
</evidence>
<dbReference type="AlphaFoldDB" id="S0FU44"/>
<dbReference type="EMBL" id="AORV01000031">
    <property type="protein sequence ID" value="EMS72038.1"/>
    <property type="molecule type" value="Genomic_DNA"/>
</dbReference>
<dbReference type="PATRIC" id="fig|1195236.3.peg.2258"/>
<comment type="similarity">
    <text evidence="1">Belongs to the bacterial sugar transferase family.</text>
</comment>
<name>S0FU44_RUMCE</name>
<evidence type="ECO:0000256" key="2">
    <source>
        <dbReference type="SAM" id="Phobius"/>
    </source>
</evidence>
<sequence>MKNNKFTIENIVEKRALFDNVPFYYELLKRSFDIIVSFTALVLLSSVFLTVAVFIKLDSGGPVLFRQKRNGFKGRVFEIYKFRSMVADAETKLVELEDRNQVSGFVFKVRNDPRVTRVGRVIRKTSIDELPQLINILKGDMSFVGPRPPIEKEVQQYESWHNLRLSVRPGLTGLWQVSGRNSIGFEDMCRMDLKYIRERCLLYDLKIILRTIPVLLGDSKAF</sequence>
<dbReference type="Pfam" id="PF02397">
    <property type="entry name" value="Bac_transf"/>
    <property type="match status" value="1"/>
</dbReference>
<accession>S0FU44</accession>
<feature type="domain" description="Bacterial sugar transferase" evidence="3">
    <location>
        <begin position="29"/>
        <end position="216"/>
    </location>
</feature>
<evidence type="ECO:0000256" key="1">
    <source>
        <dbReference type="ARBA" id="ARBA00006464"/>
    </source>
</evidence>
<dbReference type="PANTHER" id="PTHR30576">
    <property type="entry name" value="COLANIC BIOSYNTHESIS UDP-GLUCOSE LIPID CARRIER TRANSFERASE"/>
    <property type="match status" value="1"/>
</dbReference>
<keyword evidence="2" id="KW-0472">Membrane</keyword>
<keyword evidence="5" id="KW-1185">Reference proteome</keyword>
<feature type="transmembrane region" description="Helical" evidence="2">
    <location>
        <begin position="34"/>
        <end position="57"/>
    </location>
</feature>
<dbReference type="Proteomes" id="UP000014155">
    <property type="component" value="Unassembled WGS sequence"/>
</dbReference>